<dbReference type="GO" id="GO:0000160">
    <property type="term" value="P:phosphorelay signal transduction system"/>
    <property type="evidence" value="ECO:0007669"/>
    <property type="project" value="InterPro"/>
</dbReference>
<dbReference type="PROSITE" id="PS50110">
    <property type="entry name" value="RESPONSE_REGULATORY"/>
    <property type="match status" value="1"/>
</dbReference>
<evidence type="ECO:0000259" key="2">
    <source>
        <dbReference type="PROSITE" id="PS50110"/>
    </source>
</evidence>
<dbReference type="InterPro" id="IPR011006">
    <property type="entry name" value="CheY-like_superfamily"/>
</dbReference>
<evidence type="ECO:0000313" key="4">
    <source>
        <dbReference type="Proteomes" id="UP000190961"/>
    </source>
</evidence>
<dbReference type="Gene3D" id="3.40.50.2300">
    <property type="match status" value="1"/>
</dbReference>
<protein>
    <submittedName>
        <fullName evidence="3">Response regulator receiver domain-containing protein</fullName>
    </submittedName>
</protein>
<dbReference type="SUPFAM" id="SSF52172">
    <property type="entry name" value="CheY-like"/>
    <property type="match status" value="1"/>
</dbReference>
<dbReference type="Pfam" id="PF00072">
    <property type="entry name" value="Response_reg"/>
    <property type="match status" value="1"/>
</dbReference>
<reference evidence="3 4" key="1">
    <citation type="submission" date="2017-02" db="EMBL/GenBank/DDBJ databases">
        <authorList>
            <person name="Peterson S.W."/>
        </authorList>
    </citation>
    <scope>NUCLEOTIDE SEQUENCE [LARGE SCALE GENOMIC DNA]</scope>
    <source>
        <strain evidence="3 4">DSM 25262</strain>
    </source>
</reference>
<keyword evidence="1" id="KW-0597">Phosphoprotein</keyword>
<organism evidence="3 4">
    <name type="scientific">Ohtaekwangia koreensis</name>
    <dbReference type="NCBI Taxonomy" id="688867"/>
    <lineage>
        <taxon>Bacteria</taxon>
        <taxon>Pseudomonadati</taxon>
        <taxon>Bacteroidota</taxon>
        <taxon>Cytophagia</taxon>
        <taxon>Cytophagales</taxon>
        <taxon>Fulvivirgaceae</taxon>
        <taxon>Ohtaekwangia</taxon>
    </lineage>
</organism>
<dbReference type="RefSeq" id="WP_079688115.1">
    <property type="nucleotide sequence ID" value="NZ_FUZU01000002.1"/>
</dbReference>
<dbReference type="SMART" id="SM00448">
    <property type="entry name" value="REC"/>
    <property type="match status" value="1"/>
</dbReference>
<dbReference type="AlphaFoldDB" id="A0A1T5LNI3"/>
<dbReference type="PANTHER" id="PTHR44520:SF2">
    <property type="entry name" value="RESPONSE REGULATOR RCP1"/>
    <property type="match status" value="1"/>
</dbReference>
<dbReference type="STRING" id="688867.SAMN05660236_3606"/>
<keyword evidence="4" id="KW-1185">Reference proteome</keyword>
<dbReference type="InterPro" id="IPR052893">
    <property type="entry name" value="TCS_response_regulator"/>
</dbReference>
<proteinExistence type="predicted"/>
<dbReference type="EMBL" id="FUZU01000002">
    <property type="protein sequence ID" value="SKC77557.1"/>
    <property type="molecule type" value="Genomic_DNA"/>
</dbReference>
<feature type="domain" description="Response regulatory" evidence="2">
    <location>
        <begin position="11"/>
        <end position="132"/>
    </location>
</feature>
<dbReference type="PANTHER" id="PTHR44520">
    <property type="entry name" value="RESPONSE REGULATOR RCP1-RELATED"/>
    <property type="match status" value="1"/>
</dbReference>
<feature type="modified residue" description="4-aspartylphosphate" evidence="1">
    <location>
        <position position="65"/>
    </location>
</feature>
<dbReference type="OrthoDB" id="7631574at2"/>
<evidence type="ECO:0000256" key="1">
    <source>
        <dbReference type="PROSITE-ProRule" id="PRU00169"/>
    </source>
</evidence>
<accession>A0A1T5LNI3</accession>
<sequence>MKLPLSTIPIGVLLAEDDQDDRFFFKKAIDALTFQIQFKAVEDGQELMEYLLGNSAMLPNVLFLDYNMPRKNGFECLLAIKLNPKLQALPVIIYSTYVHEEIAELLYENGAHLYIRKTEFAELKNLLNTILTQIAENKFVRPPREKFIFSFLKA</sequence>
<evidence type="ECO:0000313" key="3">
    <source>
        <dbReference type="EMBL" id="SKC77557.1"/>
    </source>
</evidence>
<name>A0A1T5LNI3_9BACT</name>
<gene>
    <name evidence="3" type="ORF">SAMN05660236_3606</name>
</gene>
<dbReference type="Proteomes" id="UP000190961">
    <property type="component" value="Unassembled WGS sequence"/>
</dbReference>
<dbReference type="InterPro" id="IPR001789">
    <property type="entry name" value="Sig_transdc_resp-reg_receiver"/>
</dbReference>